<feature type="compositionally biased region" description="Polar residues" evidence="2">
    <location>
        <begin position="1720"/>
        <end position="1733"/>
    </location>
</feature>
<dbReference type="InterPro" id="IPR001343">
    <property type="entry name" value="Hemolysn_Ca-bd"/>
</dbReference>
<feature type="compositionally biased region" description="Polar residues" evidence="2">
    <location>
        <begin position="894"/>
        <end position="907"/>
    </location>
</feature>
<feature type="region of interest" description="Disordered" evidence="2">
    <location>
        <begin position="1566"/>
        <end position="1662"/>
    </location>
</feature>
<name>A0A381EDA7_9GAMM</name>
<dbReference type="InterPro" id="IPR018511">
    <property type="entry name" value="Hemolysin-typ_Ca-bd_CS"/>
</dbReference>
<feature type="region of interest" description="Disordered" evidence="2">
    <location>
        <begin position="2746"/>
        <end position="2834"/>
    </location>
</feature>
<keyword evidence="1" id="KW-0106">Calcium</keyword>
<feature type="region of interest" description="Disordered" evidence="2">
    <location>
        <begin position="1448"/>
        <end position="1544"/>
    </location>
</feature>
<feature type="compositionally biased region" description="Polar residues" evidence="2">
    <location>
        <begin position="2546"/>
        <end position="2559"/>
    </location>
</feature>
<feature type="region of interest" description="Disordered" evidence="2">
    <location>
        <begin position="741"/>
        <end position="836"/>
    </location>
</feature>
<feature type="compositionally biased region" description="Polar residues" evidence="2">
    <location>
        <begin position="658"/>
        <end position="671"/>
    </location>
</feature>
<feature type="region of interest" description="Disordered" evidence="2">
    <location>
        <begin position="2628"/>
        <end position="2724"/>
    </location>
</feature>
<feature type="compositionally biased region" description="Polar residues" evidence="2">
    <location>
        <begin position="1602"/>
        <end position="1615"/>
    </location>
</feature>
<feature type="compositionally biased region" description="Polar residues" evidence="2">
    <location>
        <begin position="1366"/>
        <end position="1379"/>
    </location>
</feature>
<feature type="compositionally biased region" description="Polar residues" evidence="2">
    <location>
        <begin position="2782"/>
        <end position="2795"/>
    </location>
</feature>
<dbReference type="InterPro" id="IPR046779">
    <property type="entry name" value="LapA_adhesin_dom"/>
</dbReference>
<feature type="region of interest" description="Disordered" evidence="2">
    <location>
        <begin position="1684"/>
        <end position="1780"/>
    </location>
</feature>
<feature type="region of interest" description="Disordered" evidence="2">
    <location>
        <begin position="1920"/>
        <end position="2016"/>
    </location>
</feature>
<dbReference type="OrthoDB" id="5672272at2"/>
<feature type="region of interest" description="Disordered" evidence="2">
    <location>
        <begin position="268"/>
        <end position="364"/>
    </location>
</feature>
<dbReference type="Pfam" id="PF20579">
    <property type="entry name" value="LapA"/>
    <property type="match status" value="1"/>
</dbReference>
<feature type="compositionally biased region" description="Pro residues" evidence="2">
    <location>
        <begin position="194"/>
        <end position="207"/>
    </location>
</feature>
<feature type="region of interest" description="Disordered" evidence="2">
    <location>
        <begin position="1094"/>
        <end position="1190"/>
    </location>
</feature>
<reference evidence="4 5" key="1">
    <citation type="submission" date="2018-06" db="EMBL/GenBank/DDBJ databases">
        <authorList>
            <consortium name="Pathogen Informatics"/>
            <person name="Doyle S."/>
        </authorList>
    </citation>
    <scope>NUCLEOTIDE SEQUENCE [LARGE SCALE GENOMIC DNA]</scope>
    <source>
        <strain evidence="4 5">NCTC13294</strain>
    </source>
</reference>
<feature type="region of interest" description="Disordered" evidence="2">
    <location>
        <begin position="622"/>
        <end position="718"/>
    </location>
</feature>
<feature type="region of interest" description="Disordered" evidence="2">
    <location>
        <begin position="976"/>
        <end position="1072"/>
    </location>
</feature>
<sequence>MAKQIVLTLAKVKGSSSSADIVDQVNINTASGSPVHIRAVDNVYYQLTDLSTQYGPENIMTQRVGNDLYIAFEGESIDNPSLIIDGYYGLNPNGSKNLLVGQHENGSFYPYIPESAQQADAVHMLADHVAAGQALGGDSHFAGILPISSGVGSSVSPWAILGGLAAIGGLAALGSHSCGNGNNGNNGNKNPGIEPAPQPPRPYPPGPDNGGGQPPQPGTEPEKPLLEKGQGTEQGGVTIKPQANTDKVVINYTDEDGKAQTITVSKGANGKWSATGVPPGKGISVDENTGTVKLPPDAVKDQSDVNATASNTGSGKTASDKVTSDVDGGGQPPQPGTEPEKPLLEKGQGTEQGGVTIKPQANTDKVVINYTDEDGKAQIITVSKGANGKWSATGVPPGKGISVDENTGTVKLPPDAVKDQSDVNATASNTGSGKTASDKVTSDVDGGGQPPQPGTEPEKPLLEKGQGTEQGGVTIKPQANTDKVVINYTDEDGKAQTITVSKGANGKWSATGVPPGKGISVDENTGTVKLPPDAVKDQSDVNATASNTGSGKTASDKVTSDVDGGGQPPQPGTEPEKPLLEKGQGTEQGGVTIKPQANTDKVVINYTDEDGKAQTITVSKGANGKWSATGVPPGKGISVDENTGTVKLPPDAVKDQSDVNATASNTGSGKTASDKVTSDVDGGGQPPQPGTEPEKPLLEKGQGTEQGGVTIKPQANTDKVVINYTDEDGKAQIITVSKGANGKWSATGVPPGKGISVDENTGTVKLPPDAVKDQSDVNATASNTGSGKTASDKVTSDVDGGGQPPQPGTEPEKPLLEKGQGTEQGGVTIKPQANTDKVVINYTDEDGKAQTITVSKGANGKWSATGVPPGKGISVDENTGTVKLPPDAVKDQSDVNATASNTGSGKTASDKVTSDVDGGGQPPQPGTEPEKPLLEKGQGTEQGGVTIKPQANTDKVVINYTDEDGKAQTITVSKGANGKWSATGVPPGKGISVDENTGTVKLPPDAVKDQSDVNATASNTGSGKTASDKVTSDVDGGGQPPQPGTEPEKPLLEKGQGTEQGGVTIKPQANTDKVVINYTDEDGKAQTITVSKGANGKWSATGVPPGKGISVDENTGTVKLPPDAVKDQSDVNATASNTGSGKTASDKVTSDVDGGGQPPQPGTEPEKPLLEKGQGTEQGGVTIKPQANTDKVVINYTDEDGKAQTITVSKGANGKWSATGVPPGKGISVDENTGTVKLPPDAVKDQSDVNATASNTGSGKTASDKVTSDVDGGGQPPQPGTEPEKPLLEKGQGTEQGGVTIKPQANTDKVVINYTDEDGKAQTITVSKGANGKWSATGVPPGKGISVDENTGTVKLPPDAVKDQSDVNATASNTGSGKTASDKVTSDVDGGGQPPQPGTEPEKPLLEKGQGTEQGGVTIKPQANTDKVVINYTDEDGKAQTITVSKGANGKWSATGVPPGKGISVDENTGTVKLPPDAVKDQSDVNATASNTGSGKTASDKVTSDVDGGGQPPQPGTEPEKPLLEKGQGTEQGGVTIKPQANTDKVVINYTDEDGKAQTITVSKGANGKWSATGVPPGKGISVDENTGTVKLPPDAVKDQSDVNATASNTGSGKTASDKVTSDVDGGGQPPQPGTEPEKPLLEKGQGTEQGGVTIKPQANTDKVVINYTDEDGKAQTITVSKGANGKWSATGVPPGKGISVDENTGTVKLPPDAVKDQSDVNATASNTGSGKTASDKVTSDVDGGGQPPQPGTEPEKPLLEKGQGTEQGGVTIKPQANTDKVVINYTDEDGKAQTITVSKGANGKWSVTGVPPGKGISVDENTGTVKLPPDAVKDQSDVNATASNTGSGKTASDKVTSDVDGGGQPPQPGTEPEKPLLEKGQGTEQGGVTIKPQANTDKVVINYTDEDGKAQTITVSKGANGKWSATGVPPGKGISVDENTGTVKLPPDAVKDQSDVNATASNTGSGKTASDKVTSDVDGGGQPPQPGTEPEKPLLEKGQGTEQGGVTIKPQANTDKVVINYTDEDGKAQTITVSKGANGKWSATGVPPGKGISVDENTGTVKLPPDAVKDQSDVNATASNTGSGKTASDKVTSDVDGGGQPPQPGTEPEKPLLEKGQGTEQGGVTIKPQANTDKVVINYTDEDGKAQTITVSKGANGKWSATGVPPGKGISVDENTGTVKLPPDAVKDQSDVNATASNTGSGKTASDKVTSDVDGGGQPPQPGTEPEKPLLEKGQGTEQGGVTIKPQANTDKVVINYTDEDGKAQIITVSKGANGKWSATGVPPGKGISVDENTGTVKLPPDAVKDQSDVNATASNTGSGKTASDKVTSDVDGGGQPPQPGTEPEKPLLEKGQGTEQGGVTIKPQANTDKVVINYTDEDGKAQTITVSKGANGKWSATGVPPGKGISVDENTGTVKLPPDAVKDQSDVNATASNTGSGKTASDKVTSDVDGGGQPPQPGTEPEKPLLEKGQGTEQGGVTIKPQANTDKVVINYTDEDGKAQTITVSKGANGKWSATGVPPGKGISVDENTGTVKLPPDAVKDQSDVNATASNTGSGKTASDKVTSDVDGGGQPPQPGTEPEKPLLEKGQGTEQGGVTIKPQANTDKVVINYTDEDGKAQTITVSKGANGKWSATGVPPGKGISVDENTGTVKLPPDAVKDQSDVNATASNTGSGKTASDKVTSDVDGGGQPPQPGTEPEKPLLEKGQGTEQGGVTIKPQANTDKVVINYTDEDGKAQTITVSKGANGKWSATGVPPGKGISVDENTGTVKLPPDAVKDQSDVNATASNTGSGKTASDKVTSDVDGGGQQPGPDNPLLEKGQGAEQGGVTIKPQANTDKVVINYTDEDGKAHTITVSKGANGKWSVTGVPPNKGISVDENTGTVKLPPNAVKDGSEVKAAASNTGSTHTAHSNIITDNDADAFDVSISGSTEVKEGETANYTVKLSGKATKDVTVTVTLTHKGTDDSDFAQPPVSKSVTIKAGETEAKFSLDIAKDGKFEGTEKYDLTLSNPQGAKLGQSTVETKITDTDPPPAPDVKAGSEQGSVVVTPAPGVDKLTVDYKGEDGRNHKVVVSKDATTGEWKGTDIPDGVDVDAKTGKVTIAARAVADKSEVKAVASAGNLNSDTGVGTAGEDAVNNLNGKSSSNAITADKVGMTGEYYGYNDDSIDRLVQNNPKIAANVRWHADDKKSGVKMPGHPANNLYDLDFTEKMINGRNGSQFTGGEKVQSAAKGTPDARFTVTDINYGGAKAVQSGLANNERAAPGEKISAKSALRNFLDVNGANDADSARAEAGAPHKGTSGLGYTTDAAVRIAGKAYFSEGTYDFKFALDNGATVRIDGKDIYKDYSISEGNTLGKHPNGIHLSEGVHTVEIVYLEEGAVSTLHMQYKAHGAPDSSYKTMGLNNTLMLKPEAELDLNQLQDVHNTGTADNPAWHVRTGATLDGGEGKDNITGSDGRDFIYGHDGNDALTGGKGRDTFIYNTKAGNGHDVIKDFKIGEDKITLTDLLDTKSINPKTPGWKGISEIQNAQWDDSAHKLSFDTTDGAGKTYHNSITFEGMTHSYNSVDDFLRENGNGII</sequence>
<feature type="compositionally biased region" description="Polar residues" evidence="2">
    <location>
        <begin position="2664"/>
        <end position="2677"/>
    </location>
</feature>
<dbReference type="InterPro" id="IPR038081">
    <property type="entry name" value="CalX-like_sf"/>
</dbReference>
<feature type="compositionally biased region" description="Low complexity" evidence="2">
    <location>
        <begin position="182"/>
        <end position="192"/>
    </location>
</feature>
<evidence type="ECO:0000256" key="2">
    <source>
        <dbReference type="SAM" id="MobiDB-lite"/>
    </source>
</evidence>
<feature type="region of interest" description="Disordered" evidence="2">
    <location>
        <begin position="2510"/>
        <end position="2606"/>
    </location>
</feature>
<protein>
    <submittedName>
        <fullName evidence="4">F0F1 ATP synthase subunit alpha</fullName>
    </submittedName>
</protein>
<feature type="region of interest" description="Disordered" evidence="2">
    <location>
        <begin position="3028"/>
        <end position="3049"/>
    </location>
</feature>
<feature type="compositionally biased region" description="Polar residues" evidence="2">
    <location>
        <begin position="2428"/>
        <end position="2441"/>
    </location>
</feature>
<feature type="region of interest" description="Disordered" evidence="2">
    <location>
        <begin position="2038"/>
        <end position="2134"/>
    </location>
</feature>
<dbReference type="GO" id="GO:0005509">
    <property type="term" value="F:calcium ion binding"/>
    <property type="evidence" value="ECO:0007669"/>
    <property type="project" value="InterPro"/>
</dbReference>
<feature type="compositionally biased region" description="Polar residues" evidence="2">
    <location>
        <begin position="1248"/>
        <end position="1261"/>
    </location>
</feature>
<feature type="domain" description="LapA adhesin" evidence="3">
    <location>
        <begin position="2921"/>
        <end position="3029"/>
    </location>
</feature>
<feature type="region of interest" description="Disordered" evidence="2">
    <location>
        <begin position="2392"/>
        <end position="2488"/>
    </location>
</feature>
<feature type="region of interest" description="Disordered" evidence="2">
    <location>
        <begin position="182"/>
        <end position="242"/>
    </location>
</feature>
<proteinExistence type="predicted"/>
<feature type="region of interest" description="Disordered" evidence="2">
    <location>
        <begin position="2275"/>
        <end position="2370"/>
    </location>
</feature>
<dbReference type="InterPro" id="IPR011049">
    <property type="entry name" value="Serralysin-like_metalloprot_C"/>
</dbReference>
<feature type="compositionally biased region" description="Polar residues" evidence="2">
    <location>
        <begin position="304"/>
        <end position="317"/>
    </location>
</feature>
<feature type="compositionally biased region" description="Polar residues" evidence="2">
    <location>
        <begin position="1484"/>
        <end position="1497"/>
    </location>
</feature>
<feature type="compositionally biased region" description="Polar residues" evidence="2">
    <location>
        <begin position="2310"/>
        <end position="2323"/>
    </location>
</feature>
<accession>A0A381EDA7</accession>
<dbReference type="GO" id="GO:0005615">
    <property type="term" value="C:extracellular space"/>
    <property type="evidence" value="ECO:0007669"/>
    <property type="project" value="InterPro"/>
</dbReference>
<feature type="compositionally biased region" description="Polar residues" evidence="2">
    <location>
        <begin position="1130"/>
        <end position="1143"/>
    </location>
</feature>
<evidence type="ECO:0000256" key="1">
    <source>
        <dbReference type="ARBA" id="ARBA00022837"/>
    </source>
</evidence>
<feature type="region of interest" description="Disordered" evidence="2">
    <location>
        <begin position="504"/>
        <end position="600"/>
    </location>
</feature>
<feature type="region of interest" description="Disordered" evidence="2">
    <location>
        <begin position="2156"/>
        <end position="2252"/>
    </location>
</feature>
<dbReference type="SUPFAM" id="SSF51120">
    <property type="entry name" value="beta-Roll"/>
    <property type="match status" value="1"/>
</dbReference>
<dbReference type="Proteomes" id="UP000254572">
    <property type="component" value="Unassembled WGS sequence"/>
</dbReference>
<evidence type="ECO:0000313" key="5">
    <source>
        <dbReference type="Proteomes" id="UP000254572"/>
    </source>
</evidence>
<feature type="compositionally biased region" description="Polar residues" evidence="2">
    <location>
        <begin position="2192"/>
        <end position="2205"/>
    </location>
</feature>
<feature type="region of interest" description="Disordered" evidence="2">
    <location>
        <begin position="383"/>
        <end position="482"/>
    </location>
</feature>
<feature type="compositionally biased region" description="Polar residues" evidence="2">
    <location>
        <begin position="2074"/>
        <end position="2087"/>
    </location>
</feature>
<feature type="compositionally biased region" description="Polar residues" evidence="2">
    <location>
        <begin position="1012"/>
        <end position="1025"/>
    </location>
</feature>
<evidence type="ECO:0000313" key="4">
    <source>
        <dbReference type="EMBL" id="SUX24757.1"/>
    </source>
</evidence>
<feature type="compositionally biased region" description="Polar residues" evidence="2">
    <location>
        <begin position="776"/>
        <end position="789"/>
    </location>
</feature>
<feature type="compositionally biased region" description="Polar residues" evidence="2">
    <location>
        <begin position="1956"/>
        <end position="1969"/>
    </location>
</feature>
<dbReference type="PROSITE" id="PS00330">
    <property type="entry name" value="HEMOLYSIN_CALCIUM"/>
    <property type="match status" value="1"/>
</dbReference>
<feature type="compositionally biased region" description="Polar residues" evidence="2">
    <location>
        <begin position="1838"/>
        <end position="1851"/>
    </location>
</feature>
<dbReference type="EMBL" id="UFUW01000001">
    <property type="protein sequence ID" value="SUX24757.1"/>
    <property type="molecule type" value="Genomic_DNA"/>
</dbReference>
<feature type="compositionally biased region" description="Polar residues" evidence="2">
    <location>
        <begin position="540"/>
        <end position="553"/>
    </location>
</feature>
<dbReference type="Gene3D" id="2.60.40.2030">
    <property type="match status" value="1"/>
</dbReference>
<feature type="compositionally biased region" description="Polar residues" evidence="2">
    <location>
        <begin position="422"/>
        <end position="435"/>
    </location>
</feature>
<feature type="region of interest" description="Disordered" evidence="2">
    <location>
        <begin position="858"/>
        <end position="954"/>
    </location>
</feature>
<dbReference type="RefSeq" id="WP_115612209.1">
    <property type="nucleotide sequence ID" value="NZ_UFUW01000001.1"/>
</dbReference>
<feature type="region of interest" description="Disordered" evidence="2">
    <location>
        <begin position="1212"/>
        <end position="1308"/>
    </location>
</feature>
<feature type="region of interest" description="Disordered" evidence="2">
    <location>
        <begin position="1330"/>
        <end position="1426"/>
    </location>
</feature>
<keyword evidence="5" id="KW-1185">Reference proteome</keyword>
<gene>
    <name evidence="4" type="ORF">NCTC13294_02045</name>
</gene>
<dbReference type="Gene3D" id="2.150.10.10">
    <property type="entry name" value="Serralysin-like metalloprotease, C-terminal"/>
    <property type="match status" value="1"/>
</dbReference>
<dbReference type="Pfam" id="PF00353">
    <property type="entry name" value="HemolysinCabind"/>
    <property type="match status" value="1"/>
</dbReference>
<evidence type="ECO:0000259" key="3">
    <source>
        <dbReference type="Pfam" id="PF20579"/>
    </source>
</evidence>
<dbReference type="SUPFAM" id="SSF141072">
    <property type="entry name" value="CalX-like"/>
    <property type="match status" value="1"/>
</dbReference>
<organism evidence="4 5">
    <name type="scientific">Cardiobacterium valvarum</name>
    <dbReference type="NCBI Taxonomy" id="194702"/>
    <lineage>
        <taxon>Bacteria</taxon>
        <taxon>Pseudomonadati</taxon>
        <taxon>Pseudomonadota</taxon>
        <taxon>Gammaproteobacteria</taxon>
        <taxon>Cardiobacteriales</taxon>
        <taxon>Cardiobacteriaceae</taxon>
        <taxon>Cardiobacterium</taxon>
    </lineage>
</organism>
<feature type="region of interest" description="Disordered" evidence="2">
    <location>
        <begin position="1803"/>
        <end position="1898"/>
    </location>
</feature>